<dbReference type="STRING" id="545619.SAMN04489860_0341"/>
<dbReference type="InterPro" id="IPR038595">
    <property type="entry name" value="LOR_sf"/>
</dbReference>
<dbReference type="Proteomes" id="UP000185663">
    <property type="component" value="Chromosome I"/>
</dbReference>
<sequence>MALPPPPPGWNRYIVKSKFGMGRDFAVLDPVTEEQCYFVDGKIGIRPKAEVQDPGGQTIYTVKGRMLAFPKHMTIHRPDGSEVASLRAKAFSVIKDKMTMEVPTGEPWKLEGSFIEKNYSVSVGGRHVVQITQKWVTIRDAYTLDVADGIDVGLALAVVWAIDRWVERD</sequence>
<keyword evidence="3" id="KW-1185">Reference proteome</keyword>
<protein>
    <submittedName>
        <fullName evidence="2">Uncharacterized protein YxjI</fullName>
    </submittedName>
</protein>
<evidence type="ECO:0000313" key="3">
    <source>
        <dbReference type="Proteomes" id="UP000185663"/>
    </source>
</evidence>
<comment type="similarity">
    <text evidence="1">Belongs to the LOR family.</text>
</comment>
<name>A0A1H1MTZ6_9CELL</name>
<proteinExistence type="inferred from homology"/>
<dbReference type="AlphaFoldDB" id="A0A1H1MTZ6"/>
<dbReference type="Pfam" id="PF04525">
    <property type="entry name" value="LOR"/>
    <property type="match status" value="1"/>
</dbReference>
<reference evidence="2 3" key="1">
    <citation type="submission" date="2016-10" db="EMBL/GenBank/DDBJ databases">
        <authorList>
            <person name="de Groot N.N."/>
        </authorList>
    </citation>
    <scope>NUCLEOTIDE SEQUENCE [LARGE SCALE GENOMIC DNA]</scope>
    <source>
        <strain evidence="2 3">DSM 22126</strain>
    </source>
</reference>
<gene>
    <name evidence="2" type="ORF">SAMN04489860_0341</name>
</gene>
<dbReference type="InterPro" id="IPR007612">
    <property type="entry name" value="LOR"/>
</dbReference>
<evidence type="ECO:0000313" key="2">
    <source>
        <dbReference type="EMBL" id="SDR90353.1"/>
    </source>
</evidence>
<dbReference type="OrthoDB" id="4863874at2"/>
<dbReference type="Gene3D" id="2.40.160.200">
    <property type="entry name" value="LURP1-related"/>
    <property type="match status" value="1"/>
</dbReference>
<accession>A0A1H1MTZ6</accession>
<dbReference type="InterPro" id="IPR025659">
    <property type="entry name" value="Tubby-like_C"/>
</dbReference>
<evidence type="ECO:0000256" key="1">
    <source>
        <dbReference type="ARBA" id="ARBA00005437"/>
    </source>
</evidence>
<dbReference type="eggNOG" id="COG4894">
    <property type="taxonomic scope" value="Bacteria"/>
</dbReference>
<dbReference type="RefSeq" id="WP_083371349.1">
    <property type="nucleotide sequence ID" value="NZ_LT629776.1"/>
</dbReference>
<dbReference type="EMBL" id="LT629776">
    <property type="protein sequence ID" value="SDR90353.1"/>
    <property type="molecule type" value="Genomic_DNA"/>
</dbReference>
<organism evidence="2 3">
    <name type="scientific">Paraoerskovia marina</name>
    <dbReference type="NCBI Taxonomy" id="545619"/>
    <lineage>
        <taxon>Bacteria</taxon>
        <taxon>Bacillati</taxon>
        <taxon>Actinomycetota</taxon>
        <taxon>Actinomycetes</taxon>
        <taxon>Micrococcales</taxon>
        <taxon>Cellulomonadaceae</taxon>
        <taxon>Paraoerskovia</taxon>
    </lineage>
</organism>
<dbReference type="SUPFAM" id="SSF54518">
    <property type="entry name" value="Tubby C-terminal domain-like"/>
    <property type="match status" value="1"/>
</dbReference>